<evidence type="ECO:0000313" key="2">
    <source>
        <dbReference type="EMBL" id="WNE94086.1"/>
    </source>
</evidence>
<gene>
    <name evidence="2" type="ORF">PS467_01510</name>
</gene>
<proteinExistence type="predicted"/>
<dbReference type="InterPro" id="IPR036291">
    <property type="entry name" value="NAD(P)-bd_dom_sf"/>
</dbReference>
<dbReference type="InterPro" id="IPR008030">
    <property type="entry name" value="NmrA-like"/>
</dbReference>
<dbReference type="Gene3D" id="3.90.25.10">
    <property type="entry name" value="UDP-galactose 4-epimerase, domain 1"/>
    <property type="match status" value="1"/>
</dbReference>
<organism evidence="2 3">
    <name type="scientific">Streptomyces luomodiensis</name>
    <dbReference type="NCBI Taxonomy" id="3026192"/>
    <lineage>
        <taxon>Bacteria</taxon>
        <taxon>Bacillati</taxon>
        <taxon>Actinomycetota</taxon>
        <taxon>Actinomycetes</taxon>
        <taxon>Kitasatosporales</taxon>
        <taxon>Streptomycetaceae</taxon>
        <taxon>Streptomyces</taxon>
    </lineage>
</organism>
<dbReference type="PANTHER" id="PTHR43162:SF1">
    <property type="entry name" value="PRESTALK A DIFFERENTIATION PROTEIN A"/>
    <property type="match status" value="1"/>
</dbReference>
<keyword evidence="3" id="KW-1185">Reference proteome</keyword>
<reference evidence="2 3" key="1">
    <citation type="submission" date="2023-02" db="EMBL/GenBank/DDBJ databases">
        <title>Streptomyces sp. SCA4-21 with antifungal activity against Fusarium oxysporum f. sp. cubense, Streptomyces sp. SCA2-17 with antifungal activity against Fusarium oxysporum f. sp. cubense.</title>
        <authorList>
            <person name="Qi D."/>
        </authorList>
    </citation>
    <scope>NUCLEOTIDE SEQUENCE [LARGE SCALE GENOMIC DNA]</scope>
    <source>
        <strain evidence="2 3">SCA4-21</strain>
    </source>
</reference>
<evidence type="ECO:0000313" key="3">
    <source>
        <dbReference type="Proteomes" id="UP001305606"/>
    </source>
</evidence>
<dbReference type="Proteomes" id="UP001305606">
    <property type="component" value="Chromosome"/>
</dbReference>
<dbReference type="EMBL" id="CP117522">
    <property type="protein sequence ID" value="WNE94086.1"/>
    <property type="molecule type" value="Genomic_DNA"/>
</dbReference>
<sequence length="303" mass="32565">MTVVVTTPTGQVGSRVVRLLLQAGARPRVLLRDPARLKPDVRARVDARRGDLTDAGFVREAMAGATAAFLVDPTPHTVQDPVDTSRRTGAVMAAAVREGGVRRVVFISSVGAEMRHGAGHIDGLAAIEEQLDATGADVLHLRCGYFFTNLLAALDDLAAGRLTTSDGPDRTLPWVDPRDIGDIAAARLLNDTWHGRTVQGVHGPEHLSWRRVAEILTVALDRDIRLRVVSDDDIRHTLTAAGLPPRAVAGIVGMTAGTRTLTPEQPRDEDTTTPTTLASWAHAHLRPLLAAHRIESAPRPSTR</sequence>
<dbReference type="PANTHER" id="PTHR43162">
    <property type="match status" value="1"/>
</dbReference>
<protein>
    <submittedName>
        <fullName evidence="2">NAD(P)H-binding protein</fullName>
    </submittedName>
</protein>
<dbReference type="InterPro" id="IPR051604">
    <property type="entry name" value="Ergot_Alk_Oxidoreductase"/>
</dbReference>
<dbReference type="Gene3D" id="3.40.50.720">
    <property type="entry name" value="NAD(P)-binding Rossmann-like Domain"/>
    <property type="match status" value="1"/>
</dbReference>
<evidence type="ECO:0000259" key="1">
    <source>
        <dbReference type="Pfam" id="PF05368"/>
    </source>
</evidence>
<feature type="domain" description="NmrA-like" evidence="1">
    <location>
        <begin position="2"/>
        <end position="232"/>
    </location>
</feature>
<dbReference type="RefSeq" id="WP_311033577.1">
    <property type="nucleotide sequence ID" value="NZ_CP117522.1"/>
</dbReference>
<dbReference type="SUPFAM" id="SSF51735">
    <property type="entry name" value="NAD(P)-binding Rossmann-fold domains"/>
    <property type="match status" value="1"/>
</dbReference>
<name>A0ABY9UNG6_9ACTN</name>
<dbReference type="Pfam" id="PF05368">
    <property type="entry name" value="NmrA"/>
    <property type="match status" value="1"/>
</dbReference>
<accession>A0ABY9UNG6</accession>